<dbReference type="EMBL" id="AMYB01000009">
    <property type="protein sequence ID" value="OAC98935.1"/>
    <property type="molecule type" value="Genomic_DNA"/>
</dbReference>
<dbReference type="STRING" id="747725.A0A168HLP9"/>
<feature type="chain" id="PRO_5007897609" evidence="1">
    <location>
        <begin position="20"/>
        <end position="191"/>
    </location>
</feature>
<dbReference type="OrthoDB" id="2218237at2759"/>
<name>A0A168HLP9_MUCCL</name>
<evidence type="ECO:0000256" key="1">
    <source>
        <dbReference type="SAM" id="SignalP"/>
    </source>
</evidence>
<keyword evidence="1" id="KW-0732">Signal</keyword>
<feature type="signal peptide" evidence="1">
    <location>
        <begin position="1"/>
        <end position="19"/>
    </location>
</feature>
<sequence>MLLSKIALSVLAMAGVCSASDRFMIRSPTSSRLLGFTYEKKPFWGNKCEETYDKYLKVQSSGKGVHFKMTNCNDDDYCHLAITDGDYKGYCLSGDKRPESQSCSDENAIYKVNLDFTISAKDGTYLGVGNEYKDDCADYQYVELTKEKYHWLIDHDKDFNGQDYEEEEYDDYYDYPYHPRGGQRIFHHCRG</sequence>
<accession>A0A168HLP9</accession>
<evidence type="ECO:0000313" key="2">
    <source>
        <dbReference type="EMBL" id="OAC98935.1"/>
    </source>
</evidence>
<protein>
    <submittedName>
        <fullName evidence="2">Uncharacterized protein</fullName>
    </submittedName>
</protein>
<organism evidence="2 3">
    <name type="scientific">Mucor lusitanicus CBS 277.49</name>
    <dbReference type="NCBI Taxonomy" id="747725"/>
    <lineage>
        <taxon>Eukaryota</taxon>
        <taxon>Fungi</taxon>
        <taxon>Fungi incertae sedis</taxon>
        <taxon>Mucoromycota</taxon>
        <taxon>Mucoromycotina</taxon>
        <taxon>Mucoromycetes</taxon>
        <taxon>Mucorales</taxon>
        <taxon>Mucorineae</taxon>
        <taxon>Mucoraceae</taxon>
        <taxon>Mucor</taxon>
    </lineage>
</organism>
<dbReference type="VEuPathDB" id="FungiDB:MUCCIDRAFT_157353"/>
<comment type="caution">
    <text evidence="2">The sequence shown here is derived from an EMBL/GenBank/DDBJ whole genome shotgun (WGS) entry which is preliminary data.</text>
</comment>
<dbReference type="AlphaFoldDB" id="A0A168HLP9"/>
<reference evidence="2 3" key="1">
    <citation type="submission" date="2015-06" db="EMBL/GenBank/DDBJ databases">
        <title>Expansion of signal transduction pathways in fungi by whole-genome duplication.</title>
        <authorList>
            <consortium name="DOE Joint Genome Institute"/>
            <person name="Corrochano L.M."/>
            <person name="Kuo A."/>
            <person name="Marcet-Houben M."/>
            <person name="Polaino S."/>
            <person name="Salamov A."/>
            <person name="Villalobos J.M."/>
            <person name="Alvarez M.I."/>
            <person name="Avalos J."/>
            <person name="Benito E.P."/>
            <person name="Benoit I."/>
            <person name="Burger G."/>
            <person name="Camino L.P."/>
            <person name="Canovas D."/>
            <person name="Cerda-Olmedo E."/>
            <person name="Cheng J.-F."/>
            <person name="Dominguez A."/>
            <person name="Elias M."/>
            <person name="Eslava A.P."/>
            <person name="Glaser F."/>
            <person name="Grimwood J."/>
            <person name="Gutierrez G."/>
            <person name="Heitman J."/>
            <person name="Henrissat B."/>
            <person name="Iturriaga E.A."/>
            <person name="Lang B.F."/>
            <person name="Lavin J.L."/>
            <person name="Lee S."/>
            <person name="Li W."/>
            <person name="Lindquist E."/>
            <person name="Lopez-Garcia S."/>
            <person name="Luque E.M."/>
            <person name="Marcos A.T."/>
            <person name="Martin J."/>
            <person name="Mccluskey K."/>
            <person name="Medina H.R."/>
            <person name="Miralles-Duran A."/>
            <person name="Miyazaki A."/>
            <person name="Munoz-Torres E."/>
            <person name="Oguiza J.A."/>
            <person name="Ohm R."/>
            <person name="Olmedo M."/>
            <person name="Orejas M."/>
            <person name="Ortiz-Castellanos L."/>
            <person name="Pisabarro A.G."/>
            <person name="Rodriguez-Romero J."/>
            <person name="Ruiz-Herrera J."/>
            <person name="Ruiz-Vazquez R."/>
            <person name="Sanz C."/>
            <person name="Schackwitz W."/>
            <person name="Schmutz J."/>
            <person name="Shahriari M."/>
            <person name="Shelest E."/>
            <person name="Silva-Franco F."/>
            <person name="Soanes D."/>
            <person name="Syed K."/>
            <person name="Tagua V.G."/>
            <person name="Talbot N.J."/>
            <person name="Thon M."/>
            <person name="De Vries R.P."/>
            <person name="Wiebenga A."/>
            <person name="Yadav J.S."/>
            <person name="Braun E.L."/>
            <person name="Baker S."/>
            <person name="Garre V."/>
            <person name="Horwitz B."/>
            <person name="Torres-Martinez S."/>
            <person name="Idnurm A."/>
            <person name="Herrera-Estrella A."/>
            <person name="Gabaldon T."/>
            <person name="Grigoriev I.V."/>
        </authorList>
    </citation>
    <scope>NUCLEOTIDE SEQUENCE [LARGE SCALE GENOMIC DNA]</scope>
    <source>
        <strain evidence="2 3">CBS 277.49</strain>
    </source>
</reference>
<keyword evidence="3" id="KW-1185">Reference proteome</keyword>
<dbReference type="Proteomes" id="UP000077051">
    <property type="component" value="Unassembled WGS sequence"/>
</dbReference>
<proteinExistence type="predicted"/>
<gene>
    <name evidence="2" type="ORF">MUCCIDRAFT_157353</name>
</gene>
<evidence type="ECO:0000313" key="3">
    <source>
        <dbReference type="Proteomes" id="UP000077051"/>
    </source>
</evidence>